<proteinExistence type="predicted"/>
<sequence length="144" mass="16955">MMIFYSFLAGTPPPLSVGRRCFIYYIMFMSSVPDPRCSGSSRSCVSCTIQLRRRPRKAGRQPRRHPPEKEKQNPCPWSPAYIRIGFFMFRSWCLSVRGAWHVCHGPKHPNAGRRSHRGHYQNMFRTRRQRYPRAQRGTGCPRRL</sequence>
<evidence type="ECO:0000256" key="1">
    <source>
        <dbReference type="SAM" id="MobiDB-lite"/>
    </source>
</evidence>
<gene>
    <name evidence="2" type="ORF">SAMN04488054_11815</name>
</gene>
<feature type="region of interest" description="Disordered" evidence="1">
    <location>
        <begin position="54"/>
        <end position="73"/>
    </location>
</feature>
<dbReference type="EMBL" id="FOTY01000018">
    <property type="protein sequence ID" value="SFM14988.1"/>
    <property type="molecule type" value="Genomic_DNA"/>
</dbReference>
<keyword evidence="3" id="KW-1185">Reference proteome</keyword>
<evidence type="ECO:0000313" key="3">
    <source>
        <dbReference type="Proteomes" id="UP000199668"/>
    </source>
</evidence>
<feature type="compositionally biased region" description="Basic residues" evidence="1">
    <location>
        <begin position="54"/>
        <end position="64"/>
    </location>
</feature>
<accession>A0A1I4NHK7</accession>
<dbReference type="AlphaFoldDB" id="A0A1I4NHK7"/>
<organism evidence="2 3">
    <name type="scientific">Salibacterium qingdaonense</name>
    <dbReference type="NCBI Taxonomy" id="266892"/>
    <lineage>
        <taxon>Bacteria</taxon>
        <taxon>Bacillati</taxon>
        <taxon>Bacillota</taxon>
        <taxon>Bacilli</taxon>
        <taxon>Bacillales</taxon>
        <taxon>Bacillaceae</taxon>
    </lineage>
</organism>
<dbReference type="STRING" id="266892.SAMN04488054_11815"/>
<protein>
    <submittedName>
        <fullName evidence="2">Uncharacterized protein</fullName>
    </submittedName>
</protein>
<name>A0A1I4NHK7_9BACI</name>
<reference evidence="2 3" key="1">
    <citation type="submission" date="2016-10" db="EMBL/GenBank/DDBJ databases">
        <authorList>
            <person name="de Groot N.N."/>
        </authorList>
    </citation>
    <scope>NUCLEOTIDE SEQUENCE [LARGE SCALE GENOMIC DNA]</scope>
    <source>
        <strain evidence="2 3">CGMCC 1.6134</strain>
    </source>
</reference>
<evidence type="ECO:0000313" key="2">
    <source>
        <dbReference type="EMBL" id="SFM14988.1"/>
    </source>
</evidence>
<dbReference type="Proteomes" id="UP000199668">
    <property type="component" value="Unassembled WGS sequence"/>
</dbReference>